<feature type="transmembrane region" description="Helical" evidence="5">
    <location>
        <begin position="63"/>
        <end position="81"/>
    </location>
</feature>
<keyword evidence="2 5" id="KW-0812">Transmembrane</keyword>
<dbReference type="RefSeq" id="WP_092154255.1">
    <property type="nucleotide sequence ID" value="NZ_FNBX01000012.1"/>
</dbReference>
<dbReference type="PANTHER" id="PTHR37422">
    <property type="entry name" value="TEICHURONIC ACID BIOSYNTHESIS PROTEIN TUAE"/>
    <property type="match status" value="1"/>
</dbReference>
<feature type="chain" id="PRO_5011712583" evidence="6">
    <location>
        <begin position="26"/>
        <end position="450"/>
    </location>
</feature>
<dbReference type="OrthoDB" id="5447433at2"/>
<name>A0A1G7NQK3_9BACT</name>
<gene>
    <name evidence="8" type="ORF">SAMN05192586_11255</name>
</gene>
<feature type="transmembrane region" description="Helical" evidence="5">
    <location>
        <begin position="244"/>
        <end position="262"/>
    </location>
</feature>
<keyword evidence="6" id="KW-0732">Signal</keyword>
<evidence type="ECO:0000256" key="3">
    <source>
        <dbReference type="ARBA" id="ARBA00022989"/>
    </source>
</evidence>
<organism evidence="8 9">
    <name type="scientific">Desulfovibrio legallii</name>
    <dbReference type="NCBI Taxonomy" id="571438"/>
    <lineage>
        <taxon>Bacteria</taxon>
        <taxon>Pseudomonadati</taxon>
        <taxon>Thermodesulfobacteriota</taxon>
        <taxon>Desulfovibrionia</taxon>
        <taxon>Desulfovibrionales</taxon>
        <taxon>Desulfovibrionaceae</taxon>
        <taxon>Desulfovibrio</taxon>
    </lineage>
</organism>
<evidence type="ECO:0000313" key="8">
    <source>
        <dbReference type="EMBL" id="SDF76324.1"/>
    </source>
</evidence>
<dbReference type="InterPro" id="IPR007016">
    <property type="entry name" value="O-antigen_ligase-rel_domated"/>
</dbReference>
<sequence>MEVQVHSCRPAASLKAGAAALAACAARLRAQAVAVWRDPTGAAPHACLFWCFWFSLASFPAGYGLREVMPPLCCIFLLLYYRRAWRQSVLRRLPVRPLFYCLGAMVLIGVVFSEDVPTSLLHAGTGVNKGFILPFIAMECVRDEKDLRRLVWACVLACFWQGLDGLWQAHTGRDFIMGYPCNAGRLTGSLGDYTVGNYIALALVPAFALWFVLRRTLTPAATAFLWLAALWPAFFLLVGAASRSGALALAAAVGLWFVLAWPEGRRLKPALCALAVLLAVLALQGRAKVDAVLEDGRWSLWELGWRVFEQHPWLGSGAGTYNEAFRALGLAPEKDLITISHPHNLYLDILYAHGLLGFALGMTALLGFLWWGYRRIRPRLTAERAHGNGSVYWRLTAWFWLGYAAWLANGVFGHDFYRIWWLGLAMSHLGVMLGAVVNGPDPAAPEPAAS</sequence>
<proteinExistence type="predicted"/>
<dbReference type="GO" id="GO:0016020">
    <property type="term" value="C:membrane"/>
    <property type="evidence" value="ECO:0007669"/>
    <property type="project" value="UniProtKB-SubCell"/>
</dbReference>
<feature type="transmembrane region" description="Helical" evidence="5">
    <location>
        <begin position="195"/>
        <end position="213"/>
    </location>
</feature>
<accession>A0A1G7NQK3</accession>
<protein>
    <submittedName>
        <fullName evidence="8">O-Antigen ligase</fullName>
    </submittedName>
</protein>
<dbReference type="EMBL" id="FNBX01000012">
    <property type="protein sequence ID" value="SDF76324.1"/>
    <property type="molecule type" value="Genomic_DNA"/>
</dbReference>
<evidence type="ECO:0000313" key="9">
    <source>
        <dbReference type="Proteomes" id="UP000199355"/>
    </source>
</evidence>
<feature type="transmembrane region" description="Helical" evidence="5">
    <location>
        <begin position="350"/>
        <end position="371"/>
    </location>
</feature>
<dbReference type="Proteomes" id="UP000199355">
    <property type="component" value="Unassembled WGS sequence"/>
</dbReference>
<dbReference type="InterPro" id="IPR051533">
    <property type="entry name" value="WaaL-like"/>
</dbReference>
<dbReference type="GO" id="GO:0016874">
    <property type="term" value="F:ligase activity"/>
    <property type="evidence" value="ECO:0007669"/>
    <property type="project" value="UniProtKB-KW"/>
</dbReference>
<evidence type="ECO:0000256" key="4">
    <source>
        <dbReference type="ARBA" id="ARBA00023136"/>
    </source>
</evidence>
<comment type="subcellular location">
    <subcellularLocation>
        <location evidence="1">Membrane</location>
        <topology evidence="1">Multi-pass membrane protein</topology>
    </subcellularLocation>
</comment>
<evidence type="ECO:0000256" key="5">
    <source>
        <dbReference type="SAM" id="Phobius"/>
    </source>
</evidence>
<keyword evidence="8" id="KW-0436">Ligase</keyword>
<evidence type="ECO:0000256" key="2">
    <source>
        <dbReference type="ARBA" id="ARBA00022692"/>
    </source>
</evidence>
<evidence type="ECO:0000256" key="1">
    <source>
        <dbReference type="ARBA" id="ARBA00004141"/>
    </source>
</evidence>
<feature type="transmembrane region" description="Helical" evidence="5">
    <location>
        <begin position="220"/>
        <end position="238"/>
    </location>
</feature>
<feature type="transmembrane region" description="Helical" evidence="5">
    <location>
        <begin position="93"/>
        <end position="113"/>
    </location>
</feature>
<keyword evidence="3 5" id="KW-1133">Transmembrane helix</keyword>
<keyword evidence="4 5" id="KW-0472">Membrane</keyword>
<dbReference type="STRING" id="571438.SAMN05192586_11255"/>
<evidence type="ECO:0000259" key="7">
    <source>
        <dbReference type="Pfam" id="PF04932"/>
    </source>
</evidence>
<feature type="transmembrane region" description="Helical" evidence="5">
    <location>
        <begin position="418"/>
        <end position="437"/>
    </location>
</feature>
<feature type="domain" description="O-antigen ligase-related" evidence="7">
    <location>
        <begin position="229"/>
        <end position="360"/>
    </location>
</feature>
<feature type="signal peptide" evidence="6">
    <location>
        <begin position="1"/>
        <end position="25"/>
    </location>
</feature>
<dbReference type="PANTHER" id="PTHR37422:SF13">
    <property type="entry name" value="LIPOPOLYSACCHARIDE BIOSYNTHESIS PROTEIN PA4999-RELATED"/>
    <property type="match status" value="1"/>
</dbReference>
<feature type="transmembrane region" description="Helical" evidence="5">
    <location>
        <begin position="391"/>
        <end position="412"/>
    </location>
</feature>
<dbReference type="Pfam" id="PF04932">
    <property type="entry name" value="Wzy_C"/>
    <property type="match status" value="1"/>
</dbReference>
<reference evidence="9" key="1">
    <citation type="submission" date="2016-10" db="EMBL/GenBank/DDBJ databases">
        <authorList>
            <person name="Varghese N."/>
            <person name="Submissions S."/>
        </authorList>
    </citation>
    <scope>NUCLEOTIDE SEQUENCE [LARGE SCALE GENOMIC DNA]</scope>
    <source>
        <strain evidence="9">KHC7</strain>
    </source>
</reference>
<evidence type="ECO:0000256" key="6">
    <source>
        <dbReference type="SAM" id="SignalP"/>
    </source>
</evidence>
<dbReference type="AlphaFoldDB" id="A0A1G7NQK3"/>
<feature type="transmembrane region" description="Helical" evidence="5">
    <location>
        <begin position="269"/>
        <end position="287"/>
    </location>
</feature>
<keyword evidence="9" id="KW-1185">Reference proteome</keyword>